<reference evidence="7 8" key="1">
    <citation type="submission" date="2024-09" db="EMBL/GenBank/DDBJ databases">
        <title>Draft genome sequence of Candidatus Magnetaquicoccaceae bacterium FCR-1.</title>
        <authorList>
            <person name="Shimoshige H."/>
            <person name="Shimamura S."/>
            <person name="Taoka A."/>
            <person name="Kobayashi H."/>
            <person name="Maekawa T."/>
        </authorList>
    </citation>
    <scope>NUCLEOTIDE SEQUENCE [LARGE SCALE GENOMIC DNA]</scope>
    <source>
        <strain evidence="7 8">FCR-1</strain>
    </source>
</reference>
<dbReference type="Proteomes" id="UP001628193">
    <property type="component" value="Unassembled WGS sequence"/>
</dbReference>
<dbReference type="GO" id="GO:0008168">
    <property type="term" value="F:methyltransferase activity"/>
    <property type="evidence" value="ECO:0007669"/>
    <property type="project" value="UniProtKB-KW"/>
</dbReference>
<organism evidence="7 8">
    <name type="scientific">Candidatus Magnetaquiglobus chichijimensis</name>
    <dbReference type="NCBI Taxonomy" id="3141448"/>
    <lineage>
        <taxon>Bacteria</taxon>
        <taxon>Pseudomonadati</taxon>
        <taxon>Pseudomonadota</taxon>
        <taxon>Magnetococcia</taxon>
        <taxon>Magnetococcales</taxon>
        <taxon>Candidatus Magnetaquicoccaceae</taxon>
        <taxon>Candidatus Magnetaquiglobus</taxon>
    </lineage>
</organism>
<feature type="binding site" evidence="6">
    <location>
        <position position="113"/>
    </location>
    <ligand>
        <name>S-adenosyl-L-methionine</name>
        <dbReference type="ChEBI" id="CHEBI:59789"/>
    </ligand>
</feature>
<keyword evidence="8" id="KW-1185">Reference proteome</keyword>
<dbReference type="PANTHER" id="PTHR11265">
    <property type="entry name" value="S-ADENOSYL-METHYLTRANSFERASE MRAW"/>
    <property type="match status" value="1"/>
</dbReference>
<evidence type="ECO:0000313" key="7">
    <source>
        <dbReference type="EMBL" id="GAB0058280.1"/>
    </source>
</evidence>
<keyword evidence="3 6" id="KW-0489">Methyltransferase</keyword>
<name>A0ABQ0CC61_9PROT</name>
<evidence type="ECO:0000256" key="6">
    <source>
        <dbReference type="HAMAP-Rule" id="MF_01007"/>
    </source>
</evidence>
<dbReference type="SUPFAM" id="SSF53335">
    <property type="entry name" value="S-adenosyl-L-methionine-dependent methyltransferases"/>
    <property type="match status" value="1"/>
</dbReference>
<accession>A0ABQ0CC61</accession>
<dbReference type="Gene3D" id="3.40.50.150">
    <property type="entry name" value="Vaccinia Virus protein VP39"/>
    <property type="match status" value="1"/>
</dbReference>
<comment type="caution">
    <text evidence="7">The sequence shown here is derived from an EMBL/GenBank/DDBJ whole genome shotgun (WGS) entry which is preliminary data.</text>
</comment>
<dbReference type="EMBL" id="BAAFGK010000004">
    <property type="protein sequence ID" value="GAB0058280.1"/>
    <property type="molecule type" value="Genomic_DNA"/>
</dbReference>
<dbReference type="InterPro" id="IPR002903">
    <property type="entry name" value="RsmH"/>
</dbReference>
<comment type="subcellular location">
    <subcellularLocation>
        <location evidence="6">Cytoplasm</location>
    </subcellularLocation>
</comment>
<evidence type="ECO:0000256" key="2">
    <source>
        <dbReference type="ARBA" id="ARBA00022552"/>
    </source>
</evidence>
<comment type="catalytic activity">
    <reaction evidence="6">
        <text>cytidine(1402) in 16S rRNA + S-adenosyl-L-methionine = N(4)-methylcytidine(1402) in 16S rRNA + S-adenosyl-L-homocysteine + H(+)</text>
        <dbReference type="Rhea" id="RHEA:42928"/>
        <dbReference type="Rhea" id="RHEA-COMP:10286"/>
        <dbReference type="Rhea" id="RHEA-COMP:10287"/>
        <dbReference type="ChEBI" id="CHEBI:15378"/>
        <dbReference type="ChEBI" id="CHEBI:57856"/>
        <dbReference type="ChEBI" id="CHEBI:59789"/>
        <dbReference type="ChEBI" id="CHEBI:74506"/>
        <dbReference type="ChEBI" id="CHEBI:82748"/>
        <dbReference type="EC" id="2.1.1.199"/>
    </reaction>
</comment>
<dbReference type="RefSeq" id="WP_420905958.1">
    <property type="nucleotide sequence ID" value="NZ_BAAFGK010000004.1"/>
</dbReference>
<dbReference type="InterPro" id="IPR029063">
    <property type="entry name" value="SAM-dependent_MTases_sf"/>
</dbReference>
<feature type="binding site" evidence="6">
    <location>
        <position position="91"/>
    </location>
    <ligand>
        <name>S-adenosyl-L-methionine</name>
        <dbReference type="ChEBI" id="CHEBI:59789"/>
    </ligand>
</feature>
<dbReference type="PANTHER" id="PTHR11265:SF0">
    <property type="entry name" value="12S RRNA N4-METHYLCYTIDINE METHYLTRANSFERASE"/>
    <property type="match status" value="1"/>
</dbReference>
<dbReference type="Gene3D" id="1.10.150.170">
    <property type="entry name" value="Putative methyltransferase TM0872, insert domain"/>
    <property type="match status" value="1"/>
</dbReference>
<evidence type="ECO:0000256" key="3">
    <source>
        <dbReference type="ARBA" id="ARBA00022603"/>
    </source>
</evidence>
<dbReference type="InterPro" id="IPR023397">
    <property type="entry name" value="SAM-dep_MeTrfase_MraW_recog"/>
</dbReference>
<dbReference type="GO" id="GO:0032259">
    <property type="term" value="P:methylation"/>
    <property type="evidence" value="ECO:0007669"/>
    <property type="project" value="UniProtKB-KW"/>
</dbReference>
<feature type="binding site" evidence="6">
    <location>
        <position position="120"/>
    </location>
    <ligand>
        <name>S-adenosyl-L-methionine</name>
        <dbReference type="ChEBI" id="CHEBI:59789"/>
    </ligand>
</feature>
<keyword evidence="4 6" id="KW-0808">Transferase</keyword>
<sequence length="336" mass="36209">MLEATNHAAQDDSGGHRAVMPEETVAALAPRPGGCLVDATFGSGGHARLLLAASAPDGRVIALDRDPEAVERGLALAATLAGRLEMIHAPFGGLETHLASRGLMGKIDGVLFDVGVSSRQLDVGQRGFSFRLDGPLDMRMDPSSDAPTAADLINRQSPETLTRMFWDLGEERHARRAVRAIVARREREPFATTTQLATLLEQTLPHAGRIHPATRIFQALRIAVNRELEELESGLDAALRAVAPGGRVAVITFHSLEDRIVKQRFRALTLPPPPPSGPAALLPLRPAPFEPGFRLPHTRSIVPGEAEIAANPRARSARLRVIERVGDPLGRRERVG</sequence>
<dbReference type="EC" id="2.1.1.199" evidence="6"/>
<dbReference type="HAMAP" id="MF_01007">
    <property type="entry name" value="16SrRNA_methyltr_H"/>
    <property type="match status" value="1"/>
</dbReference>
<feature type="binding site" evidence="6">
    <location>
        <begin position="44"/>
        <end position="46"/>
    </location>
    <ligand>
        <name>S-adenosyl-L-methionine</name>
        <dbReference type="ChEBI" id="CHEBI:59789"/>
    </ligand>
</feature>
<proteinExistence type="inferred from homology"/>
<evidence type="ECO:0000256" key="4">
    <source>
        <dbReference type="ARBA" id="ARBA00022679"/>
    </source>
</evidence>
<feature type="binding site" evidence="6">
    <location>
        <position position="64"/>
    </location>
    <ligand>
        <name>S-adenosyl-L-methionine</name>
        <dbReference type="ChEBI" id="CHEBI:59789"/>
    </ligand>
</feature>
<dbReference type="PIRSF" id="PIRSF004486">
    <property type="entry name" value="MraW"/>
    <property type="match status" value="1"/>
</dbReference>
<keyword evidence="5 6" id="KW-0949">S-adenosyl-L-methionine</keyword>
<protein>
    <recommendedName>
        <fullName evidence="6">Ribosomal RNA small subunit methyltransferase H</fullName>
        <ecNumber evidence="6">2.1.1.199</ecNumber>
    </recommendedName>
    <alternativeName>
        <fullName evidence="6">16S rRNA m(4)C1402 methyltransferase</fullName>
    </alternativeName>
    <alternativeName>
        <fullName evidence="6">rRNA (cytosine-N(4)-)-methyltransferase RsmH</fullName>
    </alternativeName>
</protein>
<comment type="similarity">
    <text evidence="1 6">Belongs to the methyltransferase superfamily. RsmH family.</text>
</comment>
<keyword evidence="6" id="KW-0963">Cytoplasm</keyword>
<evidence type="ECO:0000256" key="5">
    <source>
        <dbReference type="ARBA" id="ARBA00022691"/>
    </source>
</evidence>
<dbReference type="NCBIfam" id="TIGR00006">
    <property type="entry name" value="16S rRNA (cytosine(1402)-N(4))-methyltransferase RsmH"/>
    <property type="match status" value="1"/>
</dbReference>
<dbReference type="Pfam" id="PF01795">
    <property type="entry name" value="Methyltransf_5"/>
    <property type="match status" value="1"/>
</dbReference>
<keyword evidence="2 6" id="KW-0698">rRNA processing</keyword>
<dbReference type="SUPFAM" id="SSF81799">
    <property type="entry name" value="Putative methyltransferase TM0872, insert domain"/>
    <property type="match status" value="1"/>
</dbReference>
<evidence type="ECO:0000256" key="1">
    <source>
        <dbReference type="ARBA" id="ARBA00010396"/>
    </source>
</evidence>
<gene>
    <name evidence="6 7" type="primary">rsmH</name>
    <name evidence="7" type="ORF">SIID45300_02627</name>
</gene>
<evidence type="ECO:0000313" key="8">
    <source>
        <dbReference type="Proteomes" id="UP001628193"/>
    </source>
</evidence>
<comment type="function">
    <text evidence="6">Specifically methylates the N4 position of cytidine in position 1402 (C1402) of 16S rRNA.</text>
</comment>